<dbReference type="RefSeq" id="WP_073232380.1">
    <property type="nucleotide sequence ID" value="NZ_FQUQ01000003.1"/>
</dbReference>
<evidence type="ECO:0000313" key="2">
    <source>
        <dbReference type="Proteomes" id="UP000184287"/>
    </source>
</evidence>
<name>A0A1M5EES4_9SPHI</name>
<dbReference type="OrthoDB" id="7295299at2"/>
<keyword evidence="2" id="KW-1185">Reference proteome</keyword>
<accession>A0A1M5EES4</accession>
<gene>
    <name evidence="1" type="ORF">SAMN04488522_103619</name>
</gene>
<reference evidence="2" key="1">
    <citation type="submission" date="2016-11" db="EMBL/GenBank/DDBJ databases">
        <authorList>
            <person name="Varghese N."/>
            <person name="Submissions S."/>
        </authorList>
    </citation>
    <scope>NUCLEOTIDE SEQUENCE [LARGE SCALE GENOMIC DNA]</scope>
    <source>
        <strain evidence="2">DSM 16990</strain>
    </source>
</reference>
<protein>
    <submittedName>
        <fullName evidence="1">Uncharacterized protein</fullName>
    </submittedName>
</protein>
<evidence type="ECO:0000313" key="1">
    <source>
        <dbReference type="EMBL" id="SHF77660.1"/>
    </source>
</evidence>
<organism evidence="1 2">
    <name type="scientific">Pedobacter caeni</name>
    <dbReference type="NCBI Taxonomy" id="288992"/>
    <lineage>
        <taxon>Bacteria</taxon>
        <taxon>Pseudomonadati</taxon>
        <taxon>Bacteroidota</taxon>
        <taxon>Sphingobacteriia</taxon>
        <taxon>Sphingobacteriales</taxon>
        <taxon>Sphingobacteriaceae</taxon>
        <taxon>Pedobacter</taxon>
    </lineage>
</organism>
<dbReference type="STRING" id="288992.SAMN04488522_103619"/>
<sequence length="510" mass="59939">MNQTIYLTAQPDNIYFLWQLELQLRNLNDLGVAKKNINVLIAYDPIVGENANLEEFRRQNDHLACIYTYSDTRSEKKYASSIRPHIIHKHFLTNPSLEKEAIFYIDSDVLFSRIPEIYHTPDNDTCYVSDTRSYLDTKYIKHVSSEILLQSMVDIVGIKVATLYANDNHVGGAQYLLRNLPAMFWEKVEKDSEALFNHMSTFNDDLWDKNYQNTKSFKSNHSGIQTWCADMWSLLWNLYYFQKKVEIHTELNFSWASNPIADWKTNSILHYTGNKDNSKVFNKTKYFHNMPWYDSLDHVSSQNCSYQVVLAIKKRRKELDSKRKRLGQTNIILIINKKSERLLAIQSSYILKNYDCRIKACSIETDENGNAKISTSFLETLEQKEIASSYLIYRVEYLLEKHTLQHILEENQNNLEDKICFQTTHNYEIDSIFEQYFPEFLDDQLLKLNLGKFEKVNCESPEIFIVKRDILKQALADSGLIYPKFIESLQRDAHVSTFSNSFNLFKFKNN</sequence>
<dbReference type="Proteomes" id="UP000184287">
    <property type="component" value="Unassembled WGS sequence"/>
</dbReference>
<dbReference type="AlphaFoldDB" id="A0A1M5EES4"/>
<proteinExistence type="predicted"/>
<dbReference type="EMBL" id="FQUQ01000003">
    <property type="protein sequence ID" value="SHF77660.1"/>
    <property type="molecule type" value="Genomic_DNA"/>
</dbReference>